<dbReference type="EMBL" id="OBDY01000004">
    <property type="protein sequence ID" value="SNY34214.1"/>
    <property type="molecule type" value="Genomic_DNA"/>
</dbReference>
<proteinExistence type="predicted"/>
<gene>
    <name evidence="2" type="ORF">SAMN05421748_104247</name>
</gene>
<evidence type="ECO:0000313" key="2">
    <source>
        <dbReference type="EMBL" id="SNY34214.1"/>
    </source>
</evidence>
<organism evidence="2 3">
    <name type="scientific">Paractinoplanes atraurantiacus</name>
    <dbReference type="NCBI Taxonomy" id="1036182"/>
    <lineage>
        <taxon>Bacteria</taxon>
        <taxon>Bacillati</taxon>
        <taxon>Actinomycetota</taxon>
        <taxon>Actinomycetes</taxon>
        <taxon>Micromonosporales</taxon>
        <taxon>Micromonosporaceae</taxon>
        <taxon>Paractinoplanes</taxon>
    </lineage>
</organism>
<sequence length="266" mass="28404">MSAPPRAGGNRTYSPGAPRVCSDPRFSAASSTFPHPTLLHPQPSAPVSPAHPHHRSAPRLLPAAPLHRPPCLVTVPGRRARPLFLAVLATVAPVRSPCLAAVPSRPGWPSLCRRARPAWYPCPAAVPRRPCGRGAWPLCRAVLPAVVTGCRARSSCRPLCLVGVLGRRAWPSPVLRRLAGVLGRPGAALPPDLPGPFVRSAARLSWPLRSFCRRFAQPGRSGAALSGRRLGPGRRKHRPCLPLPTSLGAVGRGGECEYRWICVVAR</sequence>
<protein>
    <submittedName>
        <fullName evidence="2">Uncharacterized protein</fullName>
    </submittedName>
</protein>
<keyword evidence="3" id="KW-1185">Reference proteome</keyword>
<feature type="region of interest" description="Disordered" evidence="1">
    <location>
        <begin position="1"/>
        <end position="59"/>
    </location>
</feature>
<evidence type="ECO:0000256" key="1">
    <source>
        <dbReference type="SAM" id="MobiDB-lite"/>
    </source>
</evidence>
<feature type="compositionally biased region" description="Low complexity" evidence="1">
    <location>
        <begin position="40"/>
        <end position="50"/>
    </location>
</feature>
<accession>A0A285HF00</accession>
<name>A0A285HF00_9ACTN</name>
<evidence type="ECO:0000313" key="3">
    <source>
        <dbReference type="Proteomes" id="UP000219612"/>
    </source>
</evidence>
<dbReference type="Proteomes" id="UP000219612">
    <property type="component" value="Unassembled WGS sequence"/>
</dbReference>
<dbReference type="AlphaFoldDB" id="A0A285HF00"/>
<reference evidence="2 3" key="1">
    <citation type="submission" date="2017-09" db="EMBL/GenBank/DDBJ databases">
        <authorList>
            <person name="Ehlers B."/>
            <person name="Leendertz F.H."/>
        </authorList>
    </citation>
    <scope>NUCLEOTIDE SEQUENCE [LARGE SCALE GENOMIC DNA]</scope>
    <source>
        <strain evidence="2 3">CGMCC 4.6857</strain>
    </source>
</reference>